<reference evidence="1" key="1">
    <citation type="submission" date="2024-07" db="EMBL/GenBank/DDBJ databases">
        <authorList>
            <person name="Yu S.T."/>
        </authorList>
    </citation>
    <scope>NUCLEOTIDE SEQUENCE</scope>
    <source>
        <strain evidence="1">R28</strain>
    </source>
</reference>
<evidence type="ECO:0000313" key="1">
    <source>
        <dbReference type="EMBL" id="XDQ34989.1"/>
    </source>
</evidence>
<protein>
    <submittedName>
        <fullName evidence="1">Uncharacterized protein</fullName>
    </submittedName>
</protein>
<accession>A0AB39PX30</accession>
<proteinExistence type="predicted"/>
<name>A0AB39PX30_9ACTN</name>
<gene>
    <name evidence="1" type="ORF">AB5J49_17505</name>
</gene>
<dbReference type="AlphaFoldDB" id="A0AB39PX30"/>
<organism evidence="1">
    <name type="scientific">Streptomyces sp. R28</name>
    <dbReference type="NCBI Taxonomy" id="3238628"/>
    <lineage>
        <taxon>Bacteria</taxon>
        <taxon>Bacillati</taxon>
        <taxon>Actinomycetota</taxon>
        <taxon>Actinomycetes</taxon>
        <taxon>Kitasatosporales</taxon>
        <taxon>Streptomycetaceae</taxon>
        <taxon>Streptomyces</taxon>
    </lineage>
</organism>
<sequence length="183" mass="19760">MATPTLHGFISLRPIECLDLGAKLLSILGTEDLHDEVGKSIRGRLSIGRLATGLRLPVQQVNDGGVLTTIQRQLLLLGATVIPDGFEPAQLQPPVRDQKIRLGRNEEICPFPLAEVSRASTPRTAIWNAPLPPTLIGTKAPSEIRRSMAASLAASFSHCSSSLTWPKALARHRPKRPTLVTTA</sequence>
<dbReference type="EMBL" id="CP163439">
    <property type="protein sequence ID" value="XDQ34989.1"/>
    <property type="molecule type" value="Genomic_DNA"/>
</dbReference>
<dbReference type="RefSeq" id="WP_369169564.1">
    <property type="nucleotide sequence ID" value="NZ_CP163439.1"/>
</dbReference>